<comment type="caution">
    <text evidence="4">The sequence shown here is derived from an EMBL/GenBank/DDBJ whole genome shotgun (WGS) entry which is preliminary data.</text>
</comment>
<dbReference type="InterPro" id="IPR011055">
    <property type="entry name" value="Dup_hybrid_motif"/>
</dbReference>
<dbReference type="PANTHER" id="PTHR21666:SF289">
    <property type="entry name" value="L-ALA--D-GLU ENDOPEPTIDASE"/>
    <property type="match status" value="1"/>
</dbReference>
<keyword evidence="1" id="KW-0732">Signal</keyword>
<dbReference type="EMBL" id="JBIHSN010000002">
    <property type="protein sequence ID" value="MFH0264542.1"/>
    <property type="molecule type" value="Genomic_DNA"/>
</dbReference>
<dbReference type="Pfam" id="PF01551">
    <property type="entry name" value="Peptidase_M23"/>
    <property type="match status" value="1"/>
</dbReference>
<dbReference type="EC" id="3.4.24.-" evidence="4"/>
<dbReference type="InterPro" id="IPR016047">
    <property type="entry name" value="M23ase_b-sheet_dom"/>
</dbReference>
<feature type="domain" description="M23ase beta-sheet core" evidence="3">
    <location>
        <begin position="147"/>
        <end position="242"/>
    </location>
</feature>
<evidence type="ECO:0000256" key="2">
    <source>
        <dbReference type="SAM" id="Phobius"/>
    </source>
</evidence>
<accession>A0ABW7ISB7</accession>
<reference evidence="4 5" key="1">
    <citation type="submission" date="2024-10" db="EMBL/GenBank/DDBJ databases">
        <authorList>
            <person name="Yibar A."/>
            <person name="Saticioglu I.B."/>
            <person name="Duman M."/>
            <person name="Ajmi N."/>
            <person name="Gurler F."/>
            <person name="Ay H."/>
            <person name="Onuk E."/>
            <person name="Guler S."/>
            <person name="Romalde J.L."/>
        </authorList>
    </citation>
    <scope>NUCLEOTIDE SEQUENCE [LARGE SCALE GENOMIC DNA]</scope>
    <source>
        <strain evidence="4 5">14-MA-B</strain>
    </source>
</reference>
<keyword evidence="2" id="KW-0472">Membrane</keyword>
<keyword evidence="5" id="KW-1185">Reference proteome</keyword>
<evidence type="ECO:0000313" key="4">
    <source>
        <dbReference type="EMBL" id="MFH0264542.1"/>
    </source>
</evidence>
<sequence>MMIFKLIAGQKLFKTLVVFSIFFLFSTSWVVISQWQNSRHQLDTLNQELQHYKVLYQQQLTTNKNLQGSLQEQDEAEVLNNNSLTSSINFDQALVAIDNSGEITSPLAPAIEASLFRMIPNDIPVNYHRISSPYGERLHPISGKWKRHLGMDLTCPLGTPIFATADGVIEMTRASNQGYGNLLKIRHAFGFSTLYAHLNQFAVKPGQFVEKGDRVGFCGSTGNSTGSHLHYEVRFIGKTLDPQDFMQWQPENIEQLFNQQSYVPWANLIQQLNRTINLQLLLAITNKPPINVLNKSSTFTRQDNLKRKEGLQDFGIEDDGWVTVKD</sequence>
<feature type="transmembrane region" description="Helical" evidence="2">
    <location>
        <begin position="12"/>
        <end position="32"/>
    </location>
</feature>
<evidence type="ECO:0000256" key="1">
    <source>
        <dbReference type="ARBA" id="ARBA00022729"/>
    </source>
</evidence>
<keyword evidence="2" id="KW-0812">Transmembrane</keyword>
<dbReference type="SUPFAM" id="SSF51261">
    <property type="entry name" value="Duplicated hybrid motif"/>
    <property type="match status" value="1"/>
</dbReference>
<keyword evidence="2" id="KW-1133">Transmembrane helix</keyword>
<protein>
    <submittedName>
        <fullName evidence="4">M23 family metallopeptidase</fullName>
        <ecNumber evidence="4">3.4.24.-</ecNumber>
    </submittedName>
</protein>
<organism evidence="4 5">
    <name type="scientific">Vibrio rumoiensis</name>
    <dbReference type="NCBI Taxonomy" id="76258"/>
    <lineage>
        <taxon>Bacteria</taxon>
        <taxon>Pseudomonadati</taxon>
        <taxon>Pseudomonadota</taxon>
        <taxon>Gammaproteobacteria</taxon>
        <taxon>Vibrionales</taxon>
        <taxon>Vibrionaceae</taxon>
        <taxon>Vibrio</taxon>
    </lineage>
</organism>
<evidence type="ECO:0000313" key="5">
    <source>
        <dbReference type="Proteomes" id="UP001607151"/>
    </source>
</evidence>
<name>A0ABW7ISB7_9VIBR</name>
<evidence type="ECO:0000259" key="3">
    <source>
        <dbReference type="Pfam" id="PF01551"/>
    </source>
</evidence>
<dbReference type="PANTHER" id="PTHR21666">
    <property type="entry name" value="PEPTIDASE-RELATED"/>
    <property type="match status" value="1"/>
</dbReference>
<dbReference type="InterPro" id="IPR050570">
    <property type="entry name" value="Cell_wall_metabolism_enzyme"/>
</dbReference>
<dbReference type="CDD" id="cd12797">
    <property type="entry name" value="M23_peptidase"/>
    <property type="match status" value="1"/>
</dbReference>
<dbReference type="Proteomes" id="UP001607151">
    <property type="component" value="Unassembled WGS sequence"/>
</dbReference>
<proteinExistence type="predicted"/>
<gene>
    <name evidence="4" type="ORF">ACGRQ9_03350</name>
</gene>
<dbReference type="RefSeq" id="WP_394607255.1">
    <property type="nucleotide sequence ID" value="NZ_JBIHSN010000002.1"/>
</dbReference>
<dbReference type="Gene3D" id="2.70.70.10">
    <property type="entry name" value="Glucose Permease (Domain IIA)"/>
    <property type="match status" value="1"/>
</dbReference>
<dbReference type="GO" id="GO:0016787">
    <property type="term" value="F:hydrolase activity"/>
    <property type="evidence" value="ECO:0007669"/>
    <property type="project" value="UniProtKB-KW"/>
</dbReference>
<keyword evidence="4" id="KW-0378">Hydrolase</keyword>